<evidence type="ECO:0000313" key="1">
    <source>
        <dbReference type="EMBL" id="PCD21408.1"/>
    </source>
</evidence>
<dbReference type="AlphaFoldDB" id="A0A2H3G0G0"/>
<dbReference type="EMBL" id="MABQ02000013">
    <property type="protein sequence ID" value="PCD21408.1"/>
    <property type="molecule type" value="Genomic_DNA"/>
</dbReference>
<sequence>MTVSLFDDGECQFRVDTKLRGERFVGSFAGSDQTTKRLKLIKDRGQAFICLLCNAISGLKQIVNLGDADRRHIAERYAMRINFSINSWFRFALRSAIEATAKLIIDVDDLLVYTCLNGNEMHDVDLIGGWHGGYELFDGIFDGSDINDEEGLLTFLNWLSIVLLEGISVGAEAN</sequence>
<evidence type="ECO:0000313" key="2">
    <source>
        <dbReference type="Proteomes" id="UP000219602"/>
    </source>
</evidence>
<name>A0A2H3G0G0_FUSOX</name>
<reference evidence="1 2" key="2">
    <citation type="journal article" date="2017" name="Sci. Rep.">
        <title>A mobile pathogenicity chromosome in Fusarium oxysporum for infection of multiple cucurbit species.</title>
        <authorList>
            <person name="van Dam P."/>
            <person name="Fokkens L."/>
            <person name="Ayukawa Y."/>
            <person name="van der Gragt M."/>
            <person name="Ter Horst A."/>
            <person name="Brankovics B."/>
            <person name="Houterman P.M."/>
            <person name="Arie T."/>
            <person name="Rep M."/>
        </authorList>
    </citation>
    <scope>NUCLEOTIDE SEQUENCE [LARGE SCALE GENOMIC DNA]</scope>
    <source>
        <strain evidence="1 2">Forc016</strain>
    </source>
</reference>
<reference evidence="1 2" key="1">
    <citation type="journal article" date="2016" name="Environ. Microbiol.">
        <title>Effector profiles distinguish formae speciales of Fusarium oxysporum.</title>
        <authorList>
            <person name="van Dam P."/>
            <person name="Fokkens L."/>
            <person name="Schmidt S.M."/>
            <person name="Linmans J.H."/>
            <person name="Kistler H.C."/>
            <person name="Ma L.J."/>
            <person name="Rep M."/>
        </authorList>
    </citation>
    <scope>NUCLEOTIDE SEQUENCE [LARGE SCALE GENOMIC DNA]</scope>
    <source>
        <strain evidence="1 2">Forc016</strain>
    </source>
</reference>
<organism evidence="1 2">
    <name type="scientific">Fusarium oxysporum f. sp. radicis-cucumerinum</name>
    <dbReference type="NCBI Taxonomy" id="327505"/>
    <lineage>
        <taxon>Eukaryota</taxon>
        <taxon>Fungi</taxon>
        <taxon>Dikarya</taxon>
        <taxon>Ascomycota</taxon>
        <taxon>Pezizomycotina</taxon>
        <taxon>Sordariomycetes</taxon>
        <taxon>Hypocreomycetidae</taxon>
        <taxon>Hypocreales</taxon>
        <taxon>Nectriaceae</taxon>
        <taxon>Fusarium</taxon>
        <taxon>Fusarium oxysporum species complex</taxon>
    </lineage>
</organism>
<accession>A0A2H3G0G0</accession>
<gene>
    <name evidence="1" type="ORF">AU210_016373</name>
</gene>
<comment type="caution">
    <text evidence="1">The sequence shown here is derived from an EMBL/GenBank/DDBJ whole genome shotgun (WGS) entry which is preliminary data.</text>
</comment>
<protein>
    <submittedName>
        <fullName evidence="1">Uncharacterized protein</fullName>
    </submittedName>
</protein>
<proteinExistence type="predicted"/>
<dbReference type="Proteomes" id="UP000219602">
    <property type="component" value="Unassembled WGS sequence"/>
</dbReference>